<dbReference type="SUPFAM" id="SSF46689">
    <property type="entry name" value="Homeodomain-like"/>
    <property type="match status" value="1"/>
</dbReference>
<dbReference type="GO" id="GO:0003676">
    <property type="term" value="F:nucleic acid binding"/>
    <property type="evidence" value="ECO:0007669"/>
    <property type="project" value="InterPro"/>
</dbReference>
<gene>
    <name evidence="3" type="ORF">AWB80_01111</name>
</gene>
<dbReference type="NCBIfam" id="NF033594">
    <property type="entry name" value="transpos_ISNCY_2"/>
    <property type="match status" value="1"/>
</dbReference>
<proteinExistence type="predicted"/>
<evidence type="ECO:0000313" key="4">
    <source>
        <dbReference type="Proteomes" id="UP000054911"/>
    </source>
</evidence>
<dbReference type="STRING" id="1777141.AWB80_01111"/>
<dbReference type="PANTHER" id="PTHR35004:SF7">
    <property type="entry name" value="INTEGRASE PROTEIN"/>
    <property type="match status" value="1"/>
</dbReference>
<dbReference type="Gene3D" id="3.30.420.10">
    <property type="entry name" value="Ribonuclease H-like superfamily/Ribonuclease H"/>
    <property type="match status" value="1"/>
</dbReference>
<dbReference type="InterPro" id="IPR012337">
    <property type="entry name" value="RNaseH-like_sf"/>
</dbReference>
<dbReference type="SUPFAM" id="SSF53098">
    <property type="entry name" value="Ribonuclease H-like"/>
    <property type="match status" value="1"/>
</dbReference>
<keyword evidence="4" id="KW-1185">Reference proteome</keyword>
<dbReference type="PROSITE" id="PS50994">
    <property type="entry name" value="INTEGRASE"/>
    <property type="match status" value="1"/>
</dbReference>
<dbReference type="EMBL" id="FCOE02000003">
    <property type="protein sequence ID" value="SAK47516.1"/>
    <property type="molecule type" value="Genomic_DNA"/>
</dbReference>
<feature type="region of interest" description="Disordered" evidence="1">
    <location>
        <begin position="302"/>
        <end position="326"/>
    </location>
</feature>
<dbReference type="PANTHER" id="PTHR35004">
    <property type="entry name" value="TRANSPOSASE RV3428C-RELATED"/>
    <property type="match status" value="1"/>
</dbReference>
<evidence type="ECO:0000313" key="3">
    <source>
        <dbReference type="EMBL" id="SAK47516.1"/>
    </source>
</evidence>
<protein>
    <submittedName>
        <fullName evidence="3">Integrase catalytic subunit</fullName>
    </submittedName>
</protein>
<dbReference type="AlphaFoldDB" id="A0A157ZPU8"/>
<dbReference type="Proteomes" id="UP000054911">
    <property type="component" value="Unassembled WGS sequence"/>
</dbReference>
<evidence type="ECO:0000259" key="2">
    <source>
        <dbReference type="PROSITE" id="PS50994"/>
    </source>
</evidence>
<dbReference type="InterPro" id="IPR009057">
    <property type="entry name" value="Homeodomain-like_sf"/>
</dbReference>
<reference evidence="3" key="1">
    <citation type="submission" date="2016-01" db="EMBL/GenBank/DDBJ databases">
        <authorList>
            <person name="Peeters C."/>
        </authorList>
    </citation>
    <scope>NUCLEOTIDE SEQUENCE [LARGE SCALE GENOMIC DNA]</scope>
    <source>
        <strain evidence="3">LMG 29323</strain>
    </source>
</reference>
<dbReference type="RefSeq" id="WP_167390429.1">
    <property type="nucleotide sequence ID" value="NZ_FCOE02000003.1"/>
</dbReference>
<comment type="caution">
    <text evidence="3">The sequence shown here is derived from an EMBL/GenBank/DDBJ whole genome shotgun (WGS) entry which is preliminary data.</text>
</comment>
<dbReference type="InterPro" id="IPR047797">
    <property type="entry name" value="ISNCY_transpos"/>
</dbReference>
<dbReference type="GO" id="GO:0015074">
    <property type="term" value="P:DNA integration"/>
    <property type="evidence" value="ECO:0007669"/>
    <property type="project" value="InterPro"/>
</dbReference>
<evidence type="ECO:0000256" key="1">
    <source>
        <dbReference type="SAM" id="MobiDB-lite"/>
    </source>
</evidence>
<feature type="domain" description="Integrase catalytic" evidence="2">
    <location>
        <begin position="132"/>
        <end position="316"/>
    </location>
</feature>
<name>A0A157ZPU8_9BURK</name>
<dbReference type="Pfam" id="PF13551">
    <property type="entry name" value="HTH_29"/>
    <property type="match status" value="1"/>
</dbReference>
<dbReference type="InterPro" id="IPR036397">
    <property type="entry name" value="RNaseH_sf"/>
</dbReference>
<accession>A0A157ZPU8</accession>
<feature type="compositionally biased region" description="Basic and acidic residues" evidence="1">
    <location>
        <begin position="315"/>
        <end position="326"/>
    </location>
</feature>
<sequence length="413" mass="46432">MANNGLITMNMRELDQFKVIQDIADGRLKPGRAAERLALTTRQIRRLVARFREHGPTGLISRRRARPSNNRLDATTANRALAIIRERYADFRPTLACEKLRECHGIRLAKETVRHLMIDASLWVPRRQRPPKVYQPRARRSCRGELIQIDGCEHRWFEARASQCTLLVYVDDATSQLMMLHFTATESTFSYFEATHAYVERYGKPGAFYSDKATVFRSATAGKTGHSTTQFGRAMFELNIDTFCANSSSAMGRVERAHLTLQDRLVKELRLRGISTVEQANAYAPSFMATYNAHFAKPPRSEFDAHRPLPRPGAKTHERVPGTKKQREITQADVEQVIVQMSSHATVTSISKHATDRAAQASDVNADALPDHMRSSDTILALARAHGGTLATFDRRLVADAVPDGARHLELIT</sequence>
<organism evidence="3 4">
    <name type="scientific">Caballeronia pedi</name>
    <dbReference type="NCBI Taxonomy" id="1777141"/>
    <lineage>
        <taxon>Bacteria</taxon>
        <taxon>Pseudomonadati</taxon>
        <taxon>Pseudomonadota</taxon>
        <taxon>Betaproteobacteria</taxon>
        <taxon>Burkholderiales</taxon>
        <taxon>Burkholderiaceae</taxon>
        <taxon>Caballeronia</taxon>
    </lineage>
</organism>
<dbReference type="InterPro" id="IPR001584">
    <property type="entry name" value="Integrase_cat-core"/>
</dbReference>